<dbReference type="Proteomes" id="UP000261284">
    <property type="component" value="Unassembled WGS sequence"/>
</dbReference>
<dbReference type="AlphaFoldDB" id="A0A3E1NFD8"/>
<gene>
    <name evidence="2" type="primary">gwsS</name>
    <name evidence="2" type="ORF">DXN05_19195</name>
</gene>
<organism evidence="2 3">
    <name type="scientific">Deminuibacter soli</name>
    <dbReference type="NCBI Taxonomy" id="2291815"/>
    <lineage>
        <taxon>Bacteria</taxon>
        <taxon>Pseudomonadati</taxon>
        <taxon>Bacteroidota</taxon>
        <taxon>Chitinophagia</taxon>
        <taxon>Chitinophagales</taxon>
        <taxon>Chitinophagaceae</taxon>
        <taxon>Deminuibacter</taxon>
    </lineage>
</organism>
<evidence type="ECO:0000259" key="1">
    <source>
        <dbReference type="Pfam" id="PF13186"/>
    </source>
</evidence>
<dbReference type="InterPro" id="IPR023885">
    <property type="entry name" value="4Fe4S-binding_SPASM_dom"/>
</dbReference>
<dbReference type="SUPFAM" id="SSF102114">
    <property type="entry name" value="Radical SAM enzymes"/>
    <property type="match status" value="1"/>
</dbReference>
<feature type="domain" description="4Fe4S-binding SPASM" evidence="1">
    <location>
        <begin position="255"/>
        <end position="311"/>
    </location>
</feature>
<sequence>MNPVRLAGHTGDYLTLYADCFLVQGHTRTMICDVSRKKMFFISNAYHELLLELKTKTIGEVGDMLEDQSDFEEFEQFANYLISHELGFITDNIECFPPIDLVWDSPYSITNAIIDIREKRLNFEKIFLELEQLNCPYVQIRAYSVLSPEQLQSILLCTAATDFKHMQFLLKFPQSFSIEPYSQLVQQYKMISLQFHSVPGADFEQLKGSYPYSDISFIRQEIDSCAGCGVINSESFTLYSLHGFIENIRFNGCLNRKISIDENGDICNCPSMAKKHGNIDNTYLKDVMAKEEFQVYWHINKDEVAVCKDCEYRYICTDCRAYLTDPGNLYSKPLKCNYNPYTAKWNNQ</sequence>
<dbReference type="Gene3D" id="3.20.20.70">
    <property type="entry name" value="Aldolase class I"/>
    <property type="match status" value="1"/>
</dbReference>
<dbReference type="Pfam" id="PF13186">
    <property type="entry name" value="SPASM"/>
    <property type="match status" value="1"/>
</dbReference>
<dbReference type="OrthoDB" id="1073749at2"/>
<dbReference type="NCBIfam" id="TIGR04085">
    <property type="entry name" value="rSAM_more_4Fe4S"/>
    <property type="match status" value="1"/>
</dbReference>
<name>A0A3E1NFD8_9BACT</name>
<dbReference type="InterPro" id="IPR026497">
    <property type="entry name" value="GRASP-with-SPASM"/>
</dbReference>
<dbReference type="NCBIfam" id="TIGR04193">
    <property type="entry name" value="SPASM_w_grasp"/>
    <property type="match status" value="1"/>
</dbReference>
<keyword evidence="3" id="KW-1185">Reference proteome</keyword>
<accession>A0A3E1NFD8</accession>
<dbReference type="EMBL" id="QTJU01000008">
    <property type="protein sequence ID" value="RFM26695.1"/>
    <property type="molecule type" value="Genomic_DNA"/>
</dbReference>
<dbReference type="RefSeq" id="WP_116848899.1">
    <property type="nucleotide sequence ID" value="NZ_QTJU01000008.1"/>
</dbReference>
<comment type="caution">
    <text evidence="2">The sequence shown here is derived from an EMBL/GenBank/DDBJ whole genome shotgun (WGS) entry which is preliminary data.</text>
</comment>
<dbReference type="InterPro" id="IPR013785">
    <property type="entry name" value="Aldolase_TIM"/>
</dbReference>
<dbReference type="InterPro" id="IPR058240">
    <property type="entry name" value="rSAM_sf"/>
</dbReference>
<reference evidence="2 3" key="1">
    <citation type="submission" date="2018-08" db="EMBL/GenBank/DDBJ databases">
        <title>Chitinophagaceae sp. K23C18032701, a novel bacterium isolated from forest soil.</title>
        <authorList>
            <person name="Wang C."/>
        </authorList>
    </citation>
    <scope>NUCLEOTIDE SEQUENCE [LARGE SCALE GENOMIC DNA]</scope>
    <source>
        <strain evidence="2 3">K23C18032701</strain>
    </source>
</reference>
<proteinExistence type="predicted"/>
<evidence type="ECO:0000313" key="3">
    <source>
        <dbReference type="Proteomes" id="UP000261284"/>
    </source>
</evidence>
<protein>
    <submittedName>
        <fullName evidence="2">Grasp-with-spasm system SPASM domain peptide maturase</fullName>
    </submittedName>
</protein>
<evidence type="ECO:0000313" key="2">
    <source>
        <dbReference type="EMBL" id="RFM26695.1"/>
    </source>
</evidence>